<keyword evidence="4" id="KW-0547">Nucleotide-binding</keyword>
<accession>A0A2H4UTJ2</accession>
<dbReference type="SUPFAM" id="SSF52402">
    <property type="entry name" value="Adenine nucleotide alpha hydrolases-like"/>
    <property type="match status" value="1"/>
</dbReference>
<dbReference type="HAMAP" id="MF_01161">
    <property type="entry name" value="tRNA_Ile_lys_synt"/>
    <property type="match status" value="1"/>
</dbReference>
<feature type="domain" description="tRNA(Ile)-lysidine/2-thiocytidine synthase N-terminal" evidence="7">
    <location>
        <begin position="223"/>
        <end position="395"/>
    </location>
</feature>
<evidence type="ECO:0000313" key="9">
    <source>
        <dbReference type="Proteomes" id="UP000240325"/>
    </source>
</evidence>
<evidence type="ECO:0000259" key="7">
    <source>
        <dbReference type="Pfam" id="PF01171"/>
    </source>
</evidence>
<proteinExistence type="inferred from homology"/>
<dbReference type="GO" id="GO:0008033">
    <property type="term" value="P:tRNA processing"/>
    <property type="evidence" value="ECO:0007669"/>
    <property type="project" value="UniProtKB-KW"/>
</dbReference>
<keyword evidence="9" id="KW-1185">Reference proteome</keyword>
<comment type="catalytic activity">
    <reaction evidence="6">
        <text>cytidine(34) in tRNA(Ile2) + L-lysine + ATP = lysidine(34) in tRNA(Ile2) + AMP + diphosphate + H(+)</text>
        <dbReference type="Rhea" id="RHEA:43744"/>
        <dbReference type="Rhea" id="RHEA-COMP:10625"/>
        <dbReference type="Rhea" id="RHEA-COMP:10670"/>
        <dbReference type="ChEBI" id="CHEBI:15378"/>
        <dbReference type="ChEBI" id="CHEBI:30616"/>
        <dbReference type="ChEBI" id="CHEBI:32551"/>
        <dbReference type="ChEBI" id="CHEBI:33019"/>
        <dbReference type="ChEBI" id="CHEBI:82748"/>
        <dbReference type="ChEBI" id="CHEBI:83665"/>
        <dbReference type="ChEBI" id="CHEBI:456215"/>
        <dbReference type="EC" id="6.3.4.19"/>
    </reaction>
</comment>
<keyword evidence="2" id="KW-0436">Ligase</keyword>
<organism evidence="8">
    <name type="scientific">Bodo saltans virus</name>
    <dbReference type="NCBI Taxonomy" id="2024608"/>
    <lineage>
        <taxon>Viruses</taxon>
        <taxon>Varidnaviria</taxon>
        <taxon>Bamfordvirae</taxon>
        <taxon>Nucleocytoviricota</taxon>
        <taxon>Megaviricetes</taxon>
        <taxon>Imitervirales</taxon>
        <taxon>Mimiviridae</taxon>
        <taxon>Klosneuvirinae</taxon>
        <taxon>Theiavirus</taxon>
        <taxon>Theiavirus salishense</taxon>
    </lineage>
</organism>
<dbReference type="PANTHER" id="PTHR43033:SF3">
    <property type="entry name" value="TRNA(ILE)-LYSIDINE SYNTHETASE"/>
    <property type="match status" value="1"/>
</dbReference>
<evidence type="ECO:0000313" key="8">
    <source>
        <dbReference type="EMBL" id="ATZ80260.1"/>
    </source>
</evidence>
<dbReference type="InterPro" id="IPR011990">
    <property type="entry name" value="TPR-like_helical_dom_sf"/>
</dbReference>
<evidence type="ECO:0000256" key="4">
    <source>
        <dbReference type="ARBA" id="ARBA00022741"/>
    </source>
</evidence>
<keyword evidence="3" id="KW-0819">tRNA processing</keyword>
<evidence type="ECO:0000256" key="1">
    <source>
        <dbReference type="ARBA" id="ARBA00013267"/>
    </source>
</evidence>
<gene>
    <name evidence="8" type="ORF">BMW23_0202</name>
</gene>
<protein>
    <recommendedName>
        <fullName evidence="1">tRNA(Ile)-lysidine synthetase</fullName>
        <ecNumber evidence="1">6.3.4.19</ecNumber>
    </recommendedName>
</protein>
<dbReference type="EMBL" id="MF782455">
    <property type="protein sequence ID" value="ATZ80260.1"/>
    <property type="molecule type" value="Genomic_DNA"/>
</dbReference>
<dbReference type="GO" id="GO:0005524">
    <property type="term" value="F:ATP binding"/>
    <property type="evidence" value="ECO:0007669"/>
    <property type="project" value="UniProtKB-KW"/>
</dbReference>
<dbReference type="Gene3D" id="3.40.50.620">
    <property type="entry name" value="HUPs"/>
    <property type="match status" value="1"/>
</dbReference>
<dbReference type="InterPro" id="IPR011063">
    <property type="entry name" value="TilS/TtcA_N"/>
</dbReference>
<evidence type="ECO:0000256" key="2">
    <source>
        <dbReference type="ARBA" id="ARBA00022598"/>
    </source>
</evidence>
<dbReference type="InterPro" id="IPR010323">
    <property type="entry name" value="DUF924"/>
</dbReference>
<dbReference type="Pfam" id="PF01171">
    <property type="entry name" value="ATP_bind_3"/>
    <property type="match status" value="1"/>
</dbReference>
<dbReference type="PANTHER" id="PTHR43033">
    <property type="entry name" value="TRNA(ILE)-LYSIDINE SYNTHASE-RELATED"/>
    <property type="match status" value="1"/>
</dbReference>
<dbReference type="Proteomes" id="UP000240325">
    <property type="component" value="Segment"/>
</dbReference>
<reference evidence="8" key="1">
    <citation type="journal article" date="2017" name="Elife">
        <title>The kinetoplastid-infecting Bodo saltans virus (BsV), a window into the most abundant giant viruses in the sea.</title>
        <authorList>
            <person name="Deeg C.M."/>
            <person name="Chow C.-E.T."/>
            <person name="Suttle C.A."/>
        </authorList>
    </citation>
    <scope>NUCLEOTIDE SEQUENCE</scope>
    <source>
        <strain evidence="8">NG1</strain>
    </source>
</reference>
<dbReference type="InterPro" id="IPR012094">
    <property type="entry name" value="tRNA_Ile_lys_synt"/>
</dbReference>
<dbReference type="InterPro" id="IPR012795">
    <property type="entry name" value="tRNA_Ile_lys_synt_N"/>
</dbReference>
<keyword evidence="5" id="KW-0067">ATP-binding</keyword>
<dbReference type="GO" id="GO:0032267">
    <property type="term" value="F:tRNA(Ile)-lysidine synthase activity"/>
    <property type="evidence" value="ECO:0007669"/>
    <property type="project" value="UniProtKB-EC"/>
</dbReference>
<dbReference type="NCBIfam" id="TIGR02432">
    <property type="entry name" value="lysidine_TilS_N"/>
    <property type="match status" value="1"/>
</dbReference>
<sequence>MMQKLFNFWFNGEYQNFWFDGSRDEKIFELFHTELKELEDKKSTLDIRNMSLETKLYHIIMFDQITRNISRITKEDEKRNDSIAFRLSLSIFIYDNEIYNYSFDKIIFVLMPFRHTDNSSHLEYIISKLNTLKKIITEKDNELYTKFYMATLKSYTDKMDTIKIFNSSDKCKQNDIDYNDLLHDDNCKKYKNKQLNAGKLKILNNALYYSVRDFVKKYNMRRIGVSLSGGVDSMVLLNILHHMMLNGIIDIVVAIHIDYRFRDEMYDEALFLRNYCIHMGIEFVTRDVLHFQNVQINIPRTFIEDETKNMRFNLYRYAANKFNLGGICLGHHKGDLIENVFMNIMKGRNILDLFMMEEIVENKNVVILRPMLDHNKEIILNIAHENNILYFKDTTPKWSFRGSIRDNIFPAICKFDETMLNNLYNIGHQSRQWKRIMYTNIIKPIINSVEIYEDGFSIMINYENDSFDYVVWTEILSTIFHNKIGKQMMGHKNVNMFIKWYDMKKISLFRTSNGYIAVNDVINKKVYFIKIENYNGIKDIEKHNGQVKIKKIIENFK</sequence>
<evidence type="ECO:0000256" key="5">
    <source>
        <dbReference type="ARBA" id="ARBA00022840"/>
    </source>
</evidence>
<dbReference type="SUPFAM" id="SSF48452">
    <property type="entry name" value="TPR-like"/>
    <property type="match status" value="1"/>
</dbReference>
<dbReference type="Pfam" id="PF06041">
    <property type="entry name" value="DUF924"/>
    <property type="match status" value="1"/>
</dbReference>
<dbReference type="EC" id="6.3.4.19" evidence="1"/>
<name>A0A2H4UTJ2_9VIRU</name>
<evidence type="ECO:0000256" key="6">
    <source>
        <dbReference type="ARBA" id="ARBA00048539"/>
    </source>
</evidence>
<dbReference type="InterPro" id="IPR014729">
    <property type="entry name" value="Rossmann-like_a/b/a_fold"/>
</dbReference>
<dbReference type="CDD" id="cd01992">
    <property type="entry name" value="TilS_N"/>
    <property type="match status" value="1"/>
</dbReference>
<dbReference type="Gene3D" id="1.20.58.320">
    <property type="entry name" value="TPR-like"/>
    <property type="match status" value="1"/>
</dbReference>
<evidence type="ECO:0000256" key="3">
    <source>
        <dbReference type="ARBA" id="ARBA00022694"/>
    </source>
</evidence>